<feature type="compositionally biased region" description="Polar residues" evidence="1">
    <location>
        <begin position="1"/>
        <end position="11"/>
    </location>
</feature>
<feature type="compositionally biased region" description="Basic and acidic residues" evidence="1">
    <location>
        <begin position="15"/>
        <end position="27"/>
    </location>
</feature>
<reference evidence="4" key="1">
    <citation type="journal article" date="2019" name="Int. J. Syst. Evol. Microbiol.">
        <title>The Global Catalogue of Microorganisms (GCM) 10K type strain sequencing project: providing services to taxonomists for standard genome sequencing and annotation.</title>
        <authorList>
            <consortium name="The Broad Institute Genomics Platform"/>
            <consortium name="The Broad Institute Genome Sequencing Center for Infectious Disease"/>
            <person name="Wu L."/>
            <person name="Ma J."/>
        </authorList>
    </citation>
    <scope>NUCLEOTIDE SEQUENCE [LARGE SCALE GENOMIC DNA]</scope>
    <source>
        <strain evidence="4">KCTC 42087</strain>
    </source>
</reference>
<proteinExistence type="predicted"/>
<sequence>MTAASTAQQHTYRPAGEDAPHFPDGWRRHLHPRRGGGPGPQVKVAKGAPKKVRAWIEQAGTAFEALAGEHGDPDLAGRARRHLEGDPDPAGAAVAALVTGMEIGRHGTGIGHPEVFRTFVDSWVVGHGPAFAACAVVELTSVQVDRKGPDGPWIGTWIGARRAEGTVFREDVRESARRVRGLLAVAGDAEYREAIDRLAGLRDSVGRRLAVSYLVPTRYDWVDECCAEPHTTYGRNGLNITLLHTIGTAEHVRTLGGRTILRWGDCSLGLLATLLDGLGTDALPVLQWSLDHGCIDSAHRKRLLEVVTLLPGDEPFQALIDRLDQEEQGKYARAALLEAMDRFPARAVRLLSAAAAGHRSPGGPRSASVARDLLAGHLVAHPEPAAAVAPELPEESRALIASLAGAAARVPDASADALPPLLVEPPWTRTRKAAKPVVVAGRPVPGERSVRWAEGERDAWAVRVPSRWSTPGVPESRWAEIAKRYAEKRGAYDAVRLIADGPEDLARPLLAEWEGFYWDADDVAWMRTVVARYEVDALPLAMRAGRQTPGSCGRLLLPYLSAEVATLMADWLARVKSARQTAMAYFERHGTDAARLLVPAALGKAGPARRQAEGALLLVAARAGAEAVESAAREHGDPAAAAVAALLATDPLDRLPVARPKPVDWADPGRLPQVLLRGRDRALPAAATGHLVTMLAMSRLGEVYAGVDVVREACDPASLAEFSWALFQEWELRGAPSKDGWALEQPAWLGDDDTVRRLTPVIRAWPGDGGHHKAVKGLDVLAAIGTDTALLHLHGIAQKVKFKALKGRAQEKIAEVAAGLGLGAEELADRLVPDFGLDADGGLTLDYGPRRFVVGFDEVLKPYVTDEDGKRRKALPKPGTKDDEELASAAYKRFAGLKKDVRTVAADQVSRLESAMVARRRWTPEEFRTLFAGHPLVWHIARRLVWIAEPGEGAEEGAAFAFRIAEDRTFADVSDDAAALPAGASIGIAHPLDLGGDVAAWSEVFADYEITQPFPQLGREAYTLTAEERAAGRLERFEGVRVPVHTVLGLVRRGWSRGEPLDAGGERWISRPVPGGLHVVIDLDPGISVGWVEGSGEQTLRYVWLNDHPTDFYRGARRHTFGGLDPVAASEVVADLTWLSAAAL</sequence>
<comment type="caution">
    <text evidence="3">The sequence shown here is derived from an EMBL/GenBank/DDBJ whole genome shotgun (WGS) entry which is preliminary data.</text>
</comment>
<feature type="region of interest" description="Disordered" evidence="1">
    <location>
        <begin position="1"/>
        <end position="47"/>
    </location>
</feature>
<evidence type="ECO:0000259" key="2">
    <source>
        <dbReference type="Pfam" id="PF13569"/>
    </source>
</evidence>
<dbReference type="RefSeq" id="WP_378287452.1">
    <property type="nucleotide sequence ID" value="NZ_JBHSON010000071.1"/>
</dbReference>
<gene>
    <name evidence="3" type="ORF">ACFPZN_38410</name>
</gene>
<keyword evidence="4" id="KW-1185">Reference proteome</keyword>
<evidence type="ECO:0000256" key="1">
    <source>
        <dbReference type="SAM" id="MobiDB-lite"/>
    </source>
</evidence>
<evidence type="ECO:0000313" key="3">
    <source>
        <dbReference type="EMBL" id="MFC5751526.1"/>
    </source>
</evidence>
<name>A0ABW1A8Q9_9ACTN</name>
<dbReference type="Proteomes" id="UP001596074">
    <property type="component" value="Unassembled WGS sequence"/>
</dbReference>
<evidence type="ECO:0000313" key="4">
    <source>
        <dbReference type="Proteomes" id="UP001596074"/>
    </source>
</evidence>
<dbReference type="Pfam" id="PF13569">
    <property type="entry name" value="DUF4132"/>
    <property type="match status" value="1"/>
</dbReference>
<organism evidence="3 4">
    <name type="scientific">Actinomadura rugatobispora</name>
    <dbReference type="NCBI Taxonomy" id="1994"/>
    <lineage>
        <taxon>Bacteria</taxon>
        <taxon>Bacillati</taxon>
        <taxon>Actinomycetota</taxon>
        <taxon>Actinomycetes</taxon>
        <taxon>Streptosporangiales</taxon>
        <taxon>Thermomonosporaceae</taxon>
        <taxon>Actinomadura</taxon>
    </lineage>
</organism>
<dbReference type="InterPro" id="IPR025406">
    <property type="entry name" value="DUF4132"/>
</dbReference>
<protein>
    <submittedName>
        <fullName evidence="3">DUF4132 domain-containing protein</fullName>
    </submittedName>
</protein>
<feature type="domain" description="DUF4132" evidence="2">
    <location>
        <begin position="869"/>
        <end position="1055"/>
    </location>
</feature>
<dbReference type="EMBL" id="JBHSON010000071">
    <property type="protein sequence ID" value="MFC5751526.1"/>
    <property type="molecule type" value="Genomic_DNA"/>
</dbReference>
<accession>A0ABW1A8Q9</accession>